<keyword evidence="2" id="KW-0479">Metal-binding</keyword>
<dbReference type="Pfam" id="PF23209">
    <property type="entry name" value="IDM1_C"/>
    <property type="match status" value="1"/>
</dbReference>
<dbReference type="GO" id="GO:0016747">
    <property type="term" value="F:acyltransferase activity, transferring groups other than amino-acyl groups"/>
    <property type="evidence" value="ECO:0007669"/>
    <property type="project" value="InterPro"/>
</dbReference>
<feature type="compositionally biased region" description="Low complexity" evidence="7">
    <location>
        <begin position="1013"/>
        <end position="1026"/>
    </location>
</feature>
<dbReference type="InterPro" id="IPR054292">
    <property type="entry name" value="DUF7028"/>
</dbReference>
<evidence type="ECO:0000259" key="9">
    <source>
        <dbReference type="PROSITE" id="PS51186"/>
    </source>
</evidence>
<dbReference type="Pfam" id="PF16135">
    <property type="entry name" value="TDBD"/>
    <property type="match status" value="1"/>
</dbReference>
<comment type="caution">
    <text evidence="10">The sequence shown here is derived from an EMBL/GenBank/DDBJ whole genome shotgun (WGS) entry which is preliminary data.</text>
</comment>
<keyword evidence="5" id="KW-0539">Nucleus</keyword>
<sequence length="1273" mass="139565">MGKVGGDGVGSGEVEEEDMVPLKHFIEKKKKVFLLKKAKGKLRASGADGELLSDGEAGKGDGVENGVSVNVEKDGACVSENERGNDCGEKGGGVGLAECEETKVRGEKVGDAATEKKRSRMDVFEYNEDDIVDFKKLKKEDVEQGKNGKKRELKAEGGSSLRTDKKKCYSLEGKGSFSAKRNMVADLLDKKRSEGKEDETSHPANTQRENSGVTTDKSSRVQSKRSAFKAVINNKENGFEKSSCSDEAEGNRRNLRSSRSSRSKVLANPCSSVLTEENQLTSQITSTENDKAHRSRMDDGDTSEGERNEGGETSTSEPSLSASDRGGGVARRSLGKNGLIRDQIKTMLTNAGWKIDMRRRRNKTSHDAVYISPSGTGYWSSLKAYYAFKKQYEDEEANDCGSSGSSSLFKPIPKEDLDQLTRKPKTKEMRAKMIKRGVKKGKSAGGTTKRALKIKCVKSGKSIVISRRCGNSLNAGRKRNCVVARSTKGLVDNRKSAQGSGRLTNNLSSKQGDLTGASKKGISKLSKVRSASNTAANDRKNKKQRGYTLLVRNSIKDMDLDEEGFASYAGKRTILSWMIDEGTLPLNGNVKYMNKRRTRAMAEGQITREGILCGCCSKTLTVLEFEVHAGSKLHQPFENIFIESGATLLECLLDAWNKIEESKDDGFRYIDKNDDDPNDDTCCLCGDGGDLICCDGCPSTFHRSCLGLKDLPLGDWHCLSCLCKFCGNVAGLNDQDTDRTVSKFLTCSLCEEKYHESCALQLNVTSSELKNQDLCFCGQKCKEMFERLQKDLGFKQKLEGGYTWTLIRRFNLDSDTSLLGLTHKAECNSKLAVALSVMNECFLPVLDRRSGMNLIHNVIYNCGSNFSRLNFSGFYTAVLEKGDEIISAASIRIHGTRLAEMPFIGTRHIYRRQGMCRRLLNAIESALRFLGVKKLILPAIDELRHSWTTVFGFKSLEESHKQEMKSMSVLVFPGTDLLQKALLKQGSVEETLAENLADELESNRQIMHDTHESSSGFASSDSGASDKNLAHRTTDEVSGAKVELLSKSCLVHGSSDASLSIHSPSSGEETVSEDFQSKDNACGSPNKIAHENMMDSAAQPHPQSPEEIVSEDFQSKDRVCDSPNKIAHENMMDSAVEPHPQTPIETVSEDFQSKDRVFDSPSKIAHENMMDSPVEPHLQSSVESVSEDVQSKDKVCDSPNKIALENVVDCADEPHLHPSVESDVGDVQDINVRDADCECDPHSLDKISVTCASEVVSEIPDAASGSDILATDG</sequence>
<dbReference type="InterPro" id="IPR032308">
    <property type="entry name" value="TDBD"/>
</dbReference>
<feature type="domain" description="PHD-type" evidence="8">
    <location>
        <begin position="679"/>
        <end position="724"/>
    </location>
</feature>
<feature type="compositionally biased region" description="Polar residues" evidence="7">
    <location>
        <begin position="269"/>
        <end position="287"/>
    </location>
</feature>
<evidence type="ECO:0000313" key="10">
    <source>
        <dbReference type="EMBL" id="KAK9139868.1"/>
    </source>
</evidence>
<evidence type="ECO:0000256" key="5">
    <source>
        <dbReference type="ARBA" id="ARBA00023242"/>
    </source>
</evidence>
<keyword evidence="11" id="KW-1185">Reference proteome</keyword>
<feature type="region of interest" description="Disordered" evidence="7">
    <location>
        <begin position="1011"/>
        <end position="1034"/>
    </location>
</feature>
<dbReference type="InterPro" id="IPR000182">
    <property type="entry name" value="GNAT_dom"/>
</dbReference>
<keyword evidence="3 6" id="KW-0863">Zinc-finger</keyword>
<feature type="region of interest" description="Disordered" evidence="7">
    <location>
        <begin position="180"/>
        <end position="334"/>
    </location>
</feature>
<protein>
    <recommendedName>
        <fullName evidence="12">PHD-type domain-containing protein</fullName>
    </recommendedName>
</protein>
<feature type="compositionally biased region" description="Polar residues" evidence="7">
    <location>
        <begin position="202"/>
        <end position="221"/>
    </location>
</feature>
<dbReference type="PROSITE" id="PS51186">
    <property type="entry name" value="GNAT"/>
    <property type="match status" value="1"/>
</dbReference>
<dbReference type="GO" id="GO:0008270">
    <property type="term" value="F:zinc ion binding"/>
    <property type="evidence" value="ECO:0007669"/>
    <property type="project" value="UniProtKB-KW"/>
</dbReference>
<feature type="compositionally biased region" description="Basic and acidic residues" evidence="7">
    <location>
        <begin position="137"/>
        <end position="146"/>
    </location>
</feature>
<feature type="region of interest" description="Disordered" evidence="7">
    <location>
        <begin position="137"/>
        <end position="165"/>
    </location>
</feature>
<dbReference type="InterPro" id="IPR011011">
    <property type="entry name" value="Znf_FYVE_PHD"/>
</dbReference>
<evidence type="ECO:0000256" key="1">
    <source>
        <dbReference type="ARBA" id="ARBA00004123"/>
    </source>
</evidence>
<feature type="compositionally biased region" description="Polar residues" evidence="7">
    <location>
        <begin position="311"/>
        <end position="322"/>
    </location>
</feature>
<feature type="domain" description="N-acetyltransferase" evidence="9">
    <location>
        <begin position="816"/>
        <end position="975"/>
    </location>
</feature>
<reference evidence="10 11" key="1">
    <citation type="submission" date="2024-01" db="EMBL/GenBank/DDBJ databases">
        <title>Genome assemblies of Stephania.</title>
        <authorList>
            <person name="Yang L."/>
        </authorList>
    </citation>
    <scope>NUCLEOTIDE SEQUENCE [LARGE SCALE GENOMIC DNA]</scope>
    <source>
        <strain evidence="10">JXDWG</strain>
        <tissue evidence="10">Leaf</tissue>
    </source>
</reference>
<dbReference type="Pfam" id="PF22970">
    <property type="entry name" value="DUF7028"/>
    <property type="match status" value="1"/>
</dbReference>
<dbReference type="GO" id="GO:0003714">
    <property type="term" value="F:transcription corepressor activity"/>
    <property type="evidence" value="ECO:0007669"/>
    <property type="project" value="InterPro"/>
</dbReference>
<organism evidence="10 11">
    <name type="scientific">Stephania cephalantha</name>
    <dbReference type="NCBI Taxonomy" id="152367"/>
    <lineage>
        <taxon>Eukaryota</taxon>
        <taxon>Viridiplantae</taxon>
        <taxon>Streptophyta</taxon>
        <taxon>Embryophyta</taxon>
        <taxon>Tracheophyta</taxon>
        <taxon>Spermatophyta</taxon>
        <taxon>Magnoliopsida</taxon>
        <taxon>Ranunculales</taxon>
        <taxon>Menispermaceae</taxon>
        <taxon>Menispermoideae</taxon>
        <taxon>Cissampelideae</taxon>
        <taxon>Stephania</taxon>
    </lineage>
</organism>
<evidence type="ECO:0008006" key="12">
    <source>
        <dbReference type="Google" id="ProtNLM"/>
    </source>
</evidence>
<dbReference type="SUPFAM" id="SSF55729">
    <property type="entry name" value="Acyl-CoA N-acyltransferases (Nat)"/>
    <property type="match status" value="1"/>
</dbReference>
<dbReference type="InterPro" id="IPR042163">
    <property type="entry name" value="PHF12"/>
</dbReference>
<dbReference type="Gene3D" id="3.30.40.10">
    <property type="entry name" value="Zinc/RING finger domain, C3HC4 (zinc finger)"/>
    <property type="match status" value="1"/>
</dbReference>
<evidence type="ECO:0000256" key="7">
    <source>
        <dbReference type="SAM" id="MobiDB-lite"/>
    </source>
</evidence>
<dbReference type="AlphaFoldDB" id="A0AAP0PCM0"/>
<dbReference type="SMART" id="SM00249">
    <property type="entry name" value="PHD"/>
    <property type="match status" value="2"/>
</dbReference>
<name>A0AAP0PCM0_9MAGN</name>
<dbReference type="InterPro" id="IPR016181">
    <property type="entry name" value="Acyl_CoA_acyltransferase"/>
</dbReference>
<feature type="compositionally biased region" description="Basic and acidic residues" evidence="7">
    <location>
        <begin position="187"/>
        <end position="201"/>
    </location>
</feature>
<feature type="region of interest" description="Disordered" evidence="7">
    <location>
        <begin position="45"/>
        <end position="66"/>
    </location>
</feature>
<evidence type="ECO:0000256" key="2">
    <source>
        <dbReference type="ARBA" id="ARBA00022723"/>
    </source>
</evidence>
<dbReference type="InterPro" id="IPR001965">
    <property type="entry name" value="Znf_PHD"/>
</dbReference>
<feature type="region of interest" description="Disordered" evidence="7">
    <location>
        <begin position="492"/>
        <end position="542"/>
    </location>
</feature>
<comment type="subcellular location">
    <subcellularLocation>
        <location evidence="1">Nucleus</location>
    </subcellularLocation>
</comment>
<dbReference type="PANTHER" id="PTHR46309:SF1">
    <property type="entry name" value="PHD FINGER PROTEIN 12"/>
    <property type="match status" value="1"/>
</dbReference>
<keyword evidence="4" id="KW-0862">Zinc</keyword>
<dbReference type="Proteomes" id="UP001419268">
    <property type="component" value="Unassembled WGS sequence"/>
</dbReference>
<evidence type="ECO:0000259" key="8">
    <source>
        <dbReference type="PROSITE" id="PS50016"/>
    </source>
</evidence>
<proteinExistence type="predicted"/>
<dbReference type="PANTHER" id="PTHR46309">
    <property type="entry name" value="PHD FINGER PROTEIN 12"/>
    <property type="match status" value="1"/>
</dbReference>
<dbReference type="GO" id="GO:0005634">
    <property type="term" value="C:nucleus"/>
    <property type="evidence" value="ECO:0007669"/>
    <property type="project" value="UniProtKB-SubCell"/>
</dbReference>
<dbReference type="Gene3D" id="3.40.630.30">
    <property type="match status" value="1"/>
</dbReference>
<dbReference type="CDD" id="cd04301">
    <property type="entry name" value="NAT_SF"/>
    <property type="match status" value="1"/>
</dbReference>
<gene>
    <name evidence="10" type="ORF">Scep_009549</name>
</gene>
<feature type="compositionally biased region" description="Basic and acidic residues" evidence="7">
    <location>
        <begin position="288"/>
        <end position="310"/>
    </location>
</feature>
<dbReference type="InterPro" id="IPR013083">
    <property type="entry name" value="Znf_RING/FYVE/PHD"/>
</dbReference>
<evidence type="ECO:0000256" key="3">
    <source>
        <dbReference type="ARBA" id="ARBA00022771"/>
    </source>
</evidence>
<evidence type="ECO:0000313" key="11">
    <source>
        <dbReference type="Proteomes" id="UP001419268"/>
    </source>
</evidence>
<feature type="region of interest" description="Disordered" evidence="7">
    <location>
        <begin position="1055"/>
        <end position="1088"/>
    </location>
</feature>
<feature type="compositionally biased region" description="Polar residues" evidence="7">
    <location>
        <begin position="496"/>
        <end position="512"/>
    </location>
</feature>
<dbReference type="SUPFAM" id="SSF57903">
    <property type="entry name" value="FYVE/PHD zinc finger"/>
    <property type="match status" value="1"/>
</dbReference>
<dbReference type="GO" id="GO:0006357">
    <property type="term" value="P:regulation of transcription by RNA polymerase II"/>
    <property type="evidence" value="ECO:0007669"/>
    <property type="project" value="TreeGrafter"/>
</dbReference>
<dbReference type="InterPro" id="IPR056511">
    <property type="entry name" value="IDM1_C"/>
</dbReference>
<dbReference type="EMBL" id="JBBNAG010000004">
    <property type="protein sequence ID" value="KAK9139868.1"/>
    <property type="molecule type" value="Genomic_DNA"/>
</dbReference>
<evidence type="ECO:0000256" key="6">
    <source>
        <dbReference type="PROSITE-ProRule" id="PRU00146"/>
    </source>
</evidence>
<dbReference type="InterPro" id="IPR019787">
    <property type="entry name" value="Znf_PHD-finger"/>
</dbReference>
<dbReference type="PROSITE" id="PS50016">
    <property type="entry name" value="ZF_PHD_2"/>
    <property type="match status" value="1"/>
</dbReference>
<evidence type="ECO:0000256" key="4">
    <source>
        <dbReference type="ARBA" id="ARBA00022833"/>
    </source>
</evidence>
<accession>A0AAP0PCM0</accession>
<feature type="compositionally biased region" description="Polar residues" evidence="7">
    <location>
        <begin position="1055"/>
        <end position="1069"/>
    </location>
</feature>
<feature type="compositionally biased region" description="Basic residues" evidence="7">
    <location>
        <begin position="253"/>
        <end position="262"/>
    </location>
</feature>